<keyword evidence="6" id="KW-1185">Reference proteome</keyword>
<dbReference type="GO" id="GO:0008839">
    <property type="term" value="F:4-hydroxy-tetrahydrodipicolinate reductase"/>
    <property type="evidence" value="ECO:0007669"/>
    <property type="project" value="InterPro"/>
</dbReference>
<evidence type="ECO:0000313" key="5">
    <source>
        <dbReference type="EMBL" id="MBA9007449.1"/>
    </source>
</evidence>
<comment type="caution">
    <text evidence="5">The sequence shown here is derived from an EMBL/GenBank/DDBJ whole genome shotgun (WGS) entry which is preliminary data.</text>
</comment>
<dbReference type="Pfam" id="PF01113">
    <property type="entry name" value="DapB_N"/>
    <property type="match status" value="1"/>
</dbReference>
<reference evidence="5 6" key="1">
    <citation type="submission" date="2020-08" db="EMBL/GenBank/DDBJ databases">
        <title>Sequencing the genomes of 1000 actinobacteria strains.</title>
        <authorList>
            <person name="Klenk H.-P."/>
        </authorList>
    </citation>
    <scope>NUCLEOTIDE SEQUENCE [LARGE SCALE GENOMIC DNA]</scope>
    <source>
        <strain evidence="5 6">DSM 45823</strain>
    </source>
</reference>
<dbReference type="RefSeq" id="WP_182708020.1">
    <property type="nucleotide sequence ID" value="NZ_JACJII010000001.1"/>
</dbReference>
<protein>
    <recommendedName>
        <fullName evidence="7">Dihydrodipicolinate reductase</fullName>
    </recommendedName>
</protein>
<keyword evidence="1" id="KW-0521">NADP</keyword>
<dbReference type="EMBL" id="JACJII010000001">
    <property type="protein sequence ID" value="MBA9007449.1"/>
    <property type="molecule type" value="Genomic_DNA"/>
</dbReference>
<keyword evidence="2" id="KW-0560">Oxidoreductase</keyword>
<dbReference type="Proteomes" id="UP000539313">
    <property type="component" value="Unassembled WGS sequence"/>
</dbReference>
<accession>A0A7W3N4L0</accession>
<sequence>MRPYRVVQWATGALGRSAIRAVLERPDMELVGARVYDPAKVGADAAAIAGKPPIGVRATDDTAEILALDADCVLYAPEKRLFRGNLPYDLETVCALLASGKNVICLTGLVYPQAYGPDLVAELERACKAGGSSVHGSGVNPGFMADLMPMLLSGLSRQIAHVYARECSDFSAHPSWRMVHQQVGFGMTEEAYARSLKIARRVMRAGFTESLHMVSTALGVELDEVDCDVSYRLAPEDLEILAGRIPKGTVAATRWTFSGLVDGNPFVMAEAIYKADASRMGVWGDPGYAVRVQGKPSITLTTDEDWVSSGISAAAAHAVNAVPAVCEAEPGVRTYLDLPVITGRASTRHRRT</sequence>
<dbReference type="CDD" id="cd24146">
    <property type="entry name" value="nat-AmDH_N_like"/>
    <property type="match status" value="1"/>
</dbReference>
<dbReference type="AlphaFoldDB" id="A0A7W3N4L0"/>
<evidence type="ECO:0008006" key="7">
    <source>
        <dbReference type="Google" id="ProtNLM"/>
    </source>
</evidence>
<dbReference type="InterPro" id="IPR045760">
    <property type="entry name" value="DAP_DH_C"/>
</dbReference>
<dbReference type="SUPFAM" id="SSF51735">
    <property type="entry name" value="NAD(P)-binding Rossmann-fold domains"/>
    <property type="match status" value="1"/>
</dbReference>
<evidence type="ECO:0000256" key="2">
    <source>
        <dbReference type="ARBA" id="ARBA00023002"/>
    </source>
</evidence>
<name>A0A7W3N4L0_9ACTN</name>
<evidence type="ECO:0000256" key="1">
    <source>
        <dbReference type="ARBA" id="ARBA00022857"/>
    </source>
</evidence>
<evidence type="ECO:0000259" key="4">
    <source>
        <dbReference type="Pfam" id="PF19328"/>
    </source>
</evidence>
<dbReference type="Pfam" id="PF19328">
    <property type="entry name" value="DAP_DH_C"/>
    <property type="match status" value="1"/>
</dbReference>
<gene>
    <name evidence="5" type="ORF">HNR21_006331</name>
</gene>
<dbReference type="GO" id="GO:0009089">
    <property type="term" value="P:lysine biosynthetic process via diaminopimelate"/>
    <property type="evidence" value="ECO:0007669"/>
    <property type="project" value="InterPro"/>
</dbReference>
<proteinExistence type="predicted"/>
<feature type="domain" description="Dihydrodipicolinate reductase N-terminal" evidence="3">
    <location>
        <begin position="10"/>
        <end position="74"/>
    </location>
</feature>
<dbReference type="Gene3D" id="3.40.50.720">
    <property type="entry name" value="NAD(P)-binding Rossmann-like Domain"/>
    <property type="match status" value="1"/>
</dbReference>
<dbReference type="InterPro" id="IPR036291">
    <property type="entry name" value="NAD(P)-bd_dom_sf"/>
</dbReference>
<dbReference type="InterPro" id="IPR000846">
    <property type="entry name" value="DapB_N"/>
</dbReference>
<organism evidence="5 6">
    <name type="scientific">Thermomonospora cellulosilytica</name>
    <dbReference type="NCBI Taxonomy" id="1411118"/>
    <lineage>
        <taxon>Bacteria</taxon>
        <taxon>Bacillati</taxon>
        <taxon>Actinomycetota</taxon>
        <taxon>Actinomycetes</taxon>
        <taxon>Streptosporangiales</taxon>
        <taxon>Thermomonosporaceae</taxon>
        <taxon>Thermomonospora</taxon>
    </lineage>
</organism>
<evidence type="ECO:0000259" key="3">
    <source>
        <dbReference type="Pfam" id="PF01113"/>
    </source>
</evidence>
<feature type="domain" description="2,4-diaminopentanoate dehydrogenase C-terminal" evidence="4">
    <location>
        <begin position="143"/>
        <end position="343"/>
    </location>
</feature>
<evidence type="ECO:0000313" key="6">
    <source>
        <dbReference type="Proteomes" id="UP000539313"/>
    </source>
</evidence>